<keyword evidence="1" id="KW-0805">Transcription regulation</keyword>
<feature type="region of interest" description="Disordered" evidence="5">
    <location>
        <begin position="1"/>
        <end position="26"/>
    </location>
</feature>
<dbReference type="InterPro" id="IPR049445">
    <property type="entry name" value="TetR_SbtR-like_C"/>
</dbReference>
<dbReference type="InterPro" id="IPR036271">
    <property type="entry name" value="Tet_transcr_reg_TetR-rel_C_sf"/>
</dbReference>
<feature type="DNA-binding region" description="H-T-H motif" evidence="4">
    <location>
        <begin position="55"/>
        <end position="74"/>
    </location>
</feature>
<evidence type="ECO:0000313" key="7">
    <source>
        <dbReference type="EMBL" id="MBB5838299.1"/>
    </source>
</evidence>
<dbReference type="SUPFAM" id="SSF48498">
    <property type="entry name" value="Tetracyclin repressor-like, C-terminal domain"/>
    <property type="match status" value="1"/>
</dbReference>
<dbReference type="InterPro" id="IPR050109">
    <property type="entry name" value="HTH-type_TetR-like_transc_reg"/>
</dbReference>
<organism evidence="7 8">
    <name type="scientific">Kribbella italica</name>
    <dbReference type="NCBI Taxonomy" id="1540520"/>
    <lineage>
        <taxon>Bacteria</taxon>
        <taxon>Bacillati</taxon>
        <taxon>Actinomycetota</taxon>
        <taxon>Actinomycetes</taxon>
        <taxon>Propionibacteriales</taxon>
        <taxon>Kribbellaceae</taxon>
        <taxon>Kribbella</taxon>
    </lineage>
</organism>
<dbReference type="GO" id="GO:0000976">
    <property type="term" value="F:transcription cis-regulatory region binding"/>
    <property type="evidence" value="ECO:0007669"/>
    <property type="project" value="TreeGrafter"/>
</dbReference>
<dbReference type="Pfam" id="PF21597">
    <property type="entry name" value="TetR_C_43"/>
    <property type="match status" value="1"/>
</dbReference>
<dbReference type="GO" id="GO:0003700">
    <property type="term" value="F:DNA-binding transcription factor activity"/>
    <property type="evidence" value="ECO:0007669"/>
    <property type="project" value="TreeGrafter"/>
</dbReference>
<feature type="domain" description="HTH tetR-type" evidence="6">
    <location>
        <begin position="33"/>
        <end position="92"/>
    </location>
</feature>
<protein>
    <submittedName>
        <fullName evidence="7">AcrR family transcriptional regulator</fullName>
    </submittedName>
</protein>
<dbReference type="InterPro" id="IPR001647">
    <property type="entry name" value="HTH_TetR"/>
</dbReference>
<reference evidence="7 8" key="1">
    <citation type="submission" date="2020-08" db="EMBL/GenBank/DDBJ databases">
        <title>Sequencing the genomes of 1000 actinobacteria strains.</title>
        <authorList>
            <person name="Klenk H.-P."/>
        </authorList>
    </citation>
    <scope>NUCLEOTIDE SEQUENCE [LARGE SCALE GENOMIC DNA]</scope>
    <source>
        <strain evidence="7 8">DSM 28967</strain>
    </source>
</reference>
<dbReference type="PROSITE" id="PS50977">
    <property type="entry name" value="HTH_TETR_2"/>
    <property type="match status" value="1"/>
</dbReference>
<dbReference type="AlphaFoldDB" id="A0A7W9JAI1"/>
<evidence type="ECO:0000313" key="8">
    <source>
        <dbReference type="Proteomes" id="UP000549971"/>
    </source>
</evidence>
<name>A0A7W9JAI1_9ACTN</name>
<proteinExistence type="predicted"/>
<evidence type="ECO:0000259" key="6">
    <source>
        <dbReference type="PROSITE" id="PS50977"/>
    </source>
</evidence>
<keyword evidence="8" id="KW-1185">Reference proteome</keyword>
<evidence type="ECO:0000256" key="5">
    <source>
        <dbReference type="SAM" id="MobiDB-lite"/>
    </source>
</evidence>
<dbReference type="EMBL" id="JACHMY010000001">
    <property type="protein sequence ID" value="MBB5838299.1"/>
    <property type="molecule type" value="Genomic_DNA"/>
</dbReference>
<dbReference type="Proteomes" id="UP000549971">
    <property type="component" value="Unassembled WGS sequence"/>
</dbReference>
<keyword evidence="2 4" id="KW-0238">DNA-binding</keyword>
<dbReference type="PANTHER" id="PTHR30055:SF234">
    <property type="entry name" value="HTH-TYPE TRANSCRIPTIONAL REGULATOR BETI"/>
    <property type="match status" value="1"/>
</dbReference>
<dbReference type="PRINTS" id="PR00455">
    <property type="entry name" value="HTHTETR"/>
</dbReference>
<dbReference type="RefSeq" id="WP_184798978.1">
    <property type="nucleotide sequence ID" value="NZ_JACHMY010000001.1"/>
</dbReference>
<evidence type="ECO:0000256" key="1">
    <source>
        <dbReference type="ARBA" id="ARBA00023015"/>
    </source>
</evidence>
<evidence type="ECO:0000256" key="3">
    <source>
        <dbReference type="ARBA" id="ARBA00023163"/>
    </source>
</evidence>
<comment type="caution">
    <text evidence="7">The sequence shown here is derived from an EMBL/GenBank/DDBJ whole genome shotgun (WGS) entry which is preliminary data.</text>
</comment>
<accession>A0A7W9JAI1</accession>
<dbReference type="SUPFAM" id="SSF46689">
    <property type="entry name" value="Homeodomain-like"/>
    <property type="match status" value="1"/>
</dbReference>
<keyword evidence="3" id="KW-0804">Transcription</keyword>
<dbReference type="Pfam" id="PF00440">
    <property type="entry name" value="TetR_N"/>
    <property type="match status" value="1"/>
</dbReference>
<dbReference type="InterPro" id="IPR009057">
    <property type="entry name" value="Homeodomain-like_sf"/>
</dbReference>
<gene>
    <name evidence="7" type="ORF">HDA39_005033</name>
</gene>
<evidence type="ECO:0000256" key="2">
    <source>
        <dbReference type="ARBA" id="ARBA00023125"/>
    </source>
</evidence>
<dbReference type="PANTHER" id="PTHR30055">
    <property type="entry name" value="HTH-TYPE TRANSCRIPTIONAL REGULATOR RUTR"/>
    <property type="match status" value="1"/>
</dbReference>
<sequence length="228" mass="24891">MPPRSTKQSVVEVDQSEPELDLGDSRPLRADAERNRRLIVEAAETVFAERGLMAGFDEVARAAGVGVGTVYRRFPQRDDLIDALFADRVQAMVALAESAAAIEEPWQALGWFLEQSVAEQAGDRGLAEVLGDGMRGSRRLAQARERMLPAVGDLLARARRAGVVRPDVEILDLAVIGSMLARLSTDADPELWRRYLPIALDGLRQRPDSAPLVGGAAREADLTQLARR</sequence>
<evidence type="ECO:0000256" key="4">
    <source>
        <dbReference type="PROSITE-ProRule" id="PRU00335"/>
    </source>
</evidence>
<dbReference type="Gene3D" id="1.10.357.10">
    <property type="entry name" value="Tetracycline Repressor, domain 2"/>
    <property type="match status" value="1"/>
</dbReference>